<dbReference type="OMA" id="GCFDPLI"/>
<dbReference type="GeneID" id="110249609"/>
<dbReference type="OrthoDB" id="5949133at2759"/>
<keyword evidence="2" id="KW-1185">Reference proteome</keyword>
<name>A0A913XYC8_EXADI</name>
<evidence type="ECO:0000313" key="1">
    <source>
        <dbReference type="EnsemblMetazoa" id="XP_020911845.1"/>
    </source>
</evidence>
<dbReference type="AlphaFoldDB" id="A0A913XYC8"/>
<dbReference type="KEGG" id="epa:110249609"/>
<protein>
    <submittedName>
        <fullName evidence="1">Uncharacterized protein</fullName>
    </submittedName>
</protein>
<proteinExistence type="predicted"/>
<accession>A0A913XYC8</accession>
<organism evidence="1 2">
    <name type="scientific">Exaiptasia diaphana</name>
    <name type="common">Tropical sea anemone</name>
    <name type="synonym">Aiptasia pulchella</name>
    <dbReference type="NCBI Taxonomy" id="2652724"/>
    <lineage>
        <taxon>Eukaryota</taxon>
        <taxon>Metazoa</taxon>
        <taxon>Cnidaria</taxon>
        <taxon>Anthozoa</taxon>
        <taxon>Hexacorallia</taxon>
        <taxon>Actiniaria</taxon>
        <taxon>Aiptasiidae</taxon>
        <taxon>Exaiptasia</taxon>
    </lineage>
</organism>
<dbReference type="Proteomes" id="UP000887567">
    <property type="component" value="Unplaced"/>
</dbReference>
<dbReference type="RefSeq" id="XP_020911845.1">
    <property type="nucleotide sequence ID" value="XM_021056186.2"/>
</dbReference>
<dbReference type="EnsemblMetazoa" id="XM_021056186.2">
    <property type="protein sequence ID" value="XP_020911845.1"/>
    <property type="gene ID" value="LOC110249609"/>
</dbReference>
<reference evidence="1" key="1">
    <citation type="submission" date="2022-11" db="UniProtKB">
        <authorList>
            <consortium name="EnsemblMetazoa"/>
        </authorList>
    </citation>
    <scope>IDENTIFICATION</scope>
</reference>
<sequence>MAGVISSAFRLHDQDIDHDEFFKKLVKLDVNDEQGLSSFLNEYKFKKLSVKGLNRDLIFAGREATALFDDFTLEIWKKYYVNEEVIQIAILQGTLPFPLEGLFVGKSSGKLFVCKESDDYQEQHITCVGYSMEHFLTVGPQRLLEYNKPQCMFDNCYGCFDPLIKDRVLGSMGLPTKP</sequence>
<evidence type="ECO:0000313" key="2">
    <source>
        <dbReference type="Proteomes" id="UP000887567"/>
    </source>
</evidence>